<dbReference type="Pfam" id="PF00651">
    <property type="entry name" value="BTB"/>
    <property type="match status" value="1"/>
</dbReference>
<feature type="domain" description="BTB" evidence="2">
    <location>
        <begin position="153"/>
        <end position="220"/>
    </location>
</feature>
<dbReference type="PANTHER" id="PTHR24413">
    <property type="entry name" value="SPECKLE-TYPE POZ PROTEIN"/>
    <property type="match status" value="1"/>
</dbReference>
<organism evidence="3 4">
    <name type="scientific">Trichonephila inaurata madagascariensis</name>
    <dbReference type="NCBI Taxonomy" id="2747483"/>
    <lineage>
        <taxon>Eukaryota</taxon>
        <taxon>Metazoa</taxon>
        <taxon>Ecdysozoa</taxon>
        <taxon>Arthropoda</taxon>
        <taxon>Chelicerata</taxon>
        <taxon>Arachnida</taxon>
        <taxon>Araneae</taxon>
        <taxon>Araneomorphae</taxon>
        <taxon>Entelegynae</taxon>
        <taxon>Araneoidea</taxon>
        <taxon>Nephilidae</taxon>
        <taxon>Trichonephila</taxon>
        <taxon>Trichonephila inaurata</taxon>
    </lineage>
</organism>
<feature type="compositionally biased region" description="Acidic residues" evidence="1">
    <location>
        <begin position="102"/>
        <end position="128"/>
    </location>
</feature>
<feature type="region of interest" description="Disordered" evidence="1">
    <location>
        <begin position="99"/>
        <end position="129"/>
    </location>
</feature>
<accession>A0A8X7BNR4</accession>
<evidence type="ECO:0000256" key="1">
    <source>
        <dbReference type="SAM" id="MobiDB-lite"/>
    </source>
</evidence>
<dbReference type="Gene3D" id="1.25.40.420">
    <property type="match status" value="1"/>
</dbReference>
<comment type="caution">
    <text evidence="3">The sequence shown here is derived from an EMBL/GenBank/DDBJ whole genome shotgun (WGS) entry which is preliminary data.</text>
</comment>
<dbReference type="InterPro" id="IPR000210">
    <property type="entry name" value="BTB/POZ_dom"/>
</dbReference>
<dbReference type="InterPro" id="IPR011333">
    <property type="entry name" value="SKP1/BTB/POZ_sf"/>
</dbReference>
<evidence type="ECO:0000313" key="4">
    <source>
        <dbReference type="Proteomes" id="UP000886998"/>
    </source>
</evidence>
<keyword evidence="4" id="KW-1185">Reference proteome</keyword>
<gene>
    <name evidence="3" type="primary">Tdpoz5_39</name>
    <name evidence="3" type="ORF">TNIN_398221</name>
</gene>
<proteinExistence type="predicted"/>
<reference evidence="3" key="1">
    <citation type="submission" date="2020-08" db="EMBL/GenBank/DDBJ databases">
        <title>Multicomponent nature underlies the extraordinary mechanical properties of spider dragline silk.</title>
        <authorList>
            <person name="Kono N."/>
            <person name="Nakamura H."/>
            <person name="Mori M."/>
            <person name="Yoshida Y."/>
            <person name="Ohtoshi R."/>
            <person name="Malay A.D."/>
            <person name="Moran D.A.P."/>
            <person name="Tomita M."/>
            <person name="Numata K."/>
            <person name="Arakawa K."/>
        </authorList>
    </citation>
    <scope>NUCLEOTIDE SEQUENCE</scope>
</reference>
<dbReference type="OrthoDB" id="6478546at2759"/>
<dbReference type="PROSITE" id="PS50097">
    <property type="entry name" value="BTB"/>
    <property type="match status" value="1"/>
</dbReference>
<dbReference type="Proteomes" id="UP000886998">
    <property type="component" value="Unassembled WGS sequence"/>
</dbReference>
<dbReference type="SUPFAM" id="SSF54695">
    <property type="entry name" value="POZ domain"/>
    <property type="match status" value="1"/>
</dbReference>
<sequence>MIFDLYFTDGRFGGEVINIGIHVFNPNAKSLSFKTFILDYKGELTNCGMKEFVWEGCKKKRTLTLCIFSTGIASETIEYVDSGIASLKTDPLAVLKERGFSTEDESEDEHSTEDESEDEHFNDDEDSVDGLHTDDLVSLREDLESLCSREVLSDMKLRTNTNTIPVHTTILGARSSVFRAMFSNDMKEKTQGCVDVTDLDDETVRRMLLYMYTNKLENLHWESASQLYAASDKYNIASLRSKCSAILQAKLSPTNACQILTLADMHQDKVLKKTVQKYILMRSEVIFSSEKWKLLMKANLHLAAETMHLKWNKD</sequence>
<protein>
    <submittedName>
        <fullName evidence="3">TD and POZ domain-containing protein 5</fullName>
    </submittedName>
</protein>
<dbReference type="EMBL" id="BMAV01000656">
    <property type="protein sequence ID" value="GFY38100.1"/>
    <property type="molecule type" value="Genomic_DNA"/>
</dbReference>
<evidence type="ECO:0000313" key="3">
    <source>
        <dbReference type="EMBL" id="GFY38100.1"/>
    </source>
</evidence>
<dbReference type="Gene3D" id="3.30.710.10">
    <property type="entry name" value="Potassium Channel Kv1.1, Chain A"/>
    <property type="match status" value="1"/>
</dbReference>
<dbReference type="AlphaFoldDB" id="A0A8X7BNR4"/>
<evidence type="ECO:0000259" key="2">
    <source>
        <dbReference type="PROSITE" id="PS50097"/>
    </source>
</evidence>
<dbReference type="SMART" id="SM00225">
    <property type="entry name" value="BTB"/>
    <property type="match status" value="1"/>
</dbReference>
<name>A0A8X7BNR4_9ARAC</name>